<reference evidence="2 3" key="1">
    <citation type="journal article" date="2018" name="Sci. Rep.">
        <title>Genomic signatures of local adaptation to the degree of environmental predictability in rotifers.</title>
        <authorList>
            <person name="Franch-Gras L."/>
            <person name="Hahn C."/>
            <person name="Garcia-Roger E.M."/>
            <person name="Carmona M.J."/>
            <person name="Serra M."/>
            <person name="Gomez A."/>
        </authorList>
    </citation>
    <scope>NUCLEOTIDE SEQUENCE [LARGE SCALE GENOMIC DNA]</scope>
    <source>
        <strain evidence="2">HYR1</strain>
    </source>
</reference>
<feature type="transmembrane region" description="Helical" evidence="1">
    <location>
        <begin position="39"/>
        <end position="57"/>
    </location>
</feature>
<organism evidence="2 3">
    <name type="scientific">Brachionus plicatilis</name>
    <name type="common">Marine rotifer</name>
    <name type="synonym">Brachionus muelleri</name>
    <dbReference type="NCBI Taxonomy" id="10195"/>
    <lineage>
        <taxon>Eukaryota</taxon>
        <taxon>Metazoa</taxon>
        <taxon>Spiralia</taxon>
        <taxon>Gnathifera</taxon>
        <taxon>Rotifera</taxon>
        <taxon>Eurotatoria</taxon>
        <taxon>Monogononta</taxon>
        <taxon>Pseudotrocha</taxon>
        <taxon>Ploima</taxon>
        <taxon>Brachionidae</taxon>
        <taxon>Brachionus</taxon>
    </lineage>
</organism>
<name>A0A3M7RD22_BRAPC</name>
<proteinExistence type="predicted"/>
<dbReference type="Proteomes" id="UP000276133">
    <property type="component" value="Unassembled WGS sequence"/>
</dbReference>
<evidence type="ECO:0000256" key="1">
    <source>
        <dbReference type="SAM" id="Phobius"/>
    </source>
</evidence>
<dbReference type="EMBL" id="REGN01003665">
    <property type="protein sequence ID" value="RNA21407.1"/>
    <property type="molecule type" value="Genomic_DNA"/>
</dbReference>
<sequence length="80" mass="9617">MKNQKFSFRIVLNYILTRLKTANIASSPRSTRYKINYEFTLIIGFMCSLISRIFFYLEFHPKKFKTFTHIIRFLSSSSTY</sequence>
<keyword evidence="1" id="KW-0472">Membrane</keyword>
<keyword evidence="1" id="KW-0812">Transmembrane</keyword>
<accession>A0A3M7RD22</accession>
<protein>
    <submittedName>
        <fullName evidence="2">Uncharacterized protein</fullName>
    </submittedName>
</protein>
<keyword evidence="3" id="KW-1185">Reference proteome</keyword>
<comment type="caution">
    <text evidence="2">The sequence shown here is derived from an EMBL/GenBank/DDBJ whole genome shotgun (WGS) entry which is preliminary data.</text>
</comment>
<keyword evidence="1" id="KW-1133">Transmembrane helix</keyword>
<gene>
    <name evidence="2" type="ORF">BpHYR1_027456</name>
</gene>
<evidence type="ECO:0000313" key="2">
    <source>
        <dbReference type="EMBL" id="RNA21407.1"/>
    </source>
</evidence>
<dbReference type="AlphaFoldDB" id="A0A3M7RD22"/>
<evidence type="ECO:0000313" key="3">
    <source>
        <dbReference type="Proteomes" id="UP000276133"/>
    </source>
</evidence>